<proteinExistence type="predicted"/>
<name>A0A419HJK8_9PSEU</name>
<dbReference type="AlphaFoldDB" id="A0A419HJK8"/>
<evidence type="ECO:0000313" key="2">
    <source>
        <dbReference type="EMBL" id="RJQ75959.1"/>
    </source>
</evidence>
<dbReference type="EMBL" id="QZFV01000153">
    <property type="protein sequence ID" value="RJQ75959.1"/>
    <property type="molecule type" value="Genomic_DNA"/>
</dbReference>
<feature type="region of interest" description="Disordered" evidence="1">
    <location>
        <begin position="1"/>
        <end position="20"/>
    </location>
</feature>
<protein>
    <recommendedName>
        <fullName evidence="4">PE domain-containing protein</fullName>
    </recommendedName>
</protein>
<dbReference type="Proteomes" id="UP000285112">
    <property type="component" value="Unassembled WGS sequence"/>
</dbReference>
<reference evidence="2 3" key="1">
    <citation type="submission" date="2018-09" db="EMBL/GenBank/DDBJ databases">
        <title>YIM PH 21725 draft genome.</title>
        <authorList>
            <person name="Miao C."/>
        </authorList>
    </citation>
    <scope>NUCLEOTIDE SEQUENCE [LARGE SCALE GENOMIC DNA]</scope>
    <source>
        <strain evidence="3">YIM PH21725</strain>
    </source>
</reference>
<evidence type="ECO:0000256" key="1">
    <source>
        <dbReference type="SAM" id="MobiDB-lite"/>
    </source>
</evidence>
<gene>
    <name evidence="2" type="ORF">D5S19_30920</name>
</gene>
<organism evidence="2 3">
    <name type="scientific">Amycolatopsis panacis</name>
    <dbReference type="NCBI Taxonomy" id="2340917"/>
    <lineage>
        <taxon>Bacteria</taxon>
        <taxon>Bacillati</taxon>
        <taxon>Actinomycetota</taxon>
        <taxon>Actinomycetes</taxon>
        <taxon>Pseudonocardiales</taxon>
        <taxon>Pseudonocardiaceae</taxon>
        <taxon>Amycolatopsis</taxon>
    </lineage>
</organism>
<accession>A0A419HJK8</accession>
<keyword evidence="3" id="KW-1185">Reference proteome</keyword>
<evidence type="ECO:0008006" key="4">
    <source>
        <dbReference type="Google" id="ProtNLM"/>
    </source>
</evidence>
<comment type="caution">
    <text evidence="2">The sequence shown here is derived from an EMBL/GenBank/DDBJ whole genome shotgun (WGS) entry which is preliminary data.</text>
</comment>
<dbReference type="OrthoDB" id="3624755at2"/>
<evidence type="ECO:0000313" key="3">
    <source>
        <dbReference type="Proteomes" id="UP000285112"/>
    </source>
</evidence>
<sequence length="157" mass="16891">MSNGQGPSGHAGYIPPEELAQREAERAASVVVPNPAAVVSAAQNAVQDVSANAAVAGGRFEMDLDALKALLPEWQEIADKLRRMRERAQPLPGLRQPAKDPGSTVQIRAARSHALAYLASLQQQFVYAQGYVDKLRTAIDNYGKRESANTDAVRKQG</sequence>